<dbReference type="InterPro" id="IPR007922">
    <property type="entry name" value="DciA-like"/>
</dbReference>
<dbReference type="EMBL" id="MFGX01000122">
    <property type="protein sequence ID" value="OGF52978.1"/>
    <property type="molecule type" value="Genomic_DNA"/>
</dbReference>
<dbReference type="PANTHER" id="PTHR36456:SF1">
    <property type="entry name" value="UPF0232 PROTEIN SCO3875"/>
    <property type="match status" value="1"/>
</dbReference>
<dbReference type="Pfam" id="PF05258">
    <property type="entry name" value="DciA"/>
    <property type="match status" value="1"/>
</dbReference>
<sequence length="180" mass="20669">MSTITLTEIRRIFERQGLGKEFIEQEPMLLWSRVVGQQMSRLTQPLRIRQGVLYVEATNHVVAQQLNLMKNAYLNKLNGLLSEGRLMDLRFRVGGLSQPLAQDPPEGEQVSLLEREKLEQLLDEAKDPQLRKAFECVILALAKRDRDRAARGYARCEVCGVHHDSEGRICYYCQQEGQTL</sequence>
<dbReference type="AlphaFoldDB" id="A0A1F5UP73"/>
<dbReference type="Proteomes" id="UP000179157">
    <property type="component" value="Unassembled WGS sequence"/>
</dbReference>
<reference evidence="1 2" key="1">
    <citation type="journal article" date="2016" name="Nat. Commun.">
        <title>Thousands of microbial genomes shed light on interconnected biogeochemical processes in an aquifer system.</title>
        <authorList>
            <person name="Anantharaman K."/>
            <person name="Brown C.T."/>
            <person name="Hug L.A."/>
            <person name="Sharon I."/>
            <person name="Castelle C.J."/>
            <person name="Probst A.J."/>
            <person name="Thomas B.C."/>
            <person name="Singh A."/>
            <person name="Wilkins M.J."/>
            <person name="Karaoz U."/>
            <person name="Brodie E.L."/>
            <person name="Williams K.H."/>
            <person name="Hubbard S.S."/>
            <person name="Banfield J.F."/>
        </authorList>
    </citation>
    <scope>NUCLEOTIDE SEQUENCE [LARGE SCALE GENOMIC DNA]</scope>
    <source>
        <strain evidence="2">RBG_16_55_9</strain>
    </source>
</reference>
<dbReference type="STRING" id="1817864.A2Z21_08415"/>
<proteinExistence type="predicted"/>
<organism evidence="1 2">
    <name type="scientific">Fraserbacteria sp. (strain RBG_16_55_9)</name>
    <dbReference type="NCBI Taxonomy" id="1817864"/>
    <lineage>
        <taxon>Bacteria</taxon>
        <taxon>Candidatus Fraseribacteriota</taxon>
    </lineage>
</organism>
<gene>
    <name evidence="1" type="ORF">A2Z21_08415</name>
</gene>
<evidence type="ECO:0008006" key="3">
    <source>
        <dbReference type="Google" id="ProtNLM"/>
    </source>
</evidence>
<accession>A0A1F5UP73</accession>
<name>A0A1F5UP73_FRAXR</name>
<dbReference type="PANTHER" id="PTHR36456">
    <property type="entry name" value="UPF0232 PROTEIN SCO3875"/>
    <property type="match status" value="1"/>
</dbReference>
<protein>
    <recommendedName>
        <fullName evidence="3">DUF721 domain-containing protein</fullName>
    </recommendedName>
</protein>
<evidence type="ECO:0000313" key="1">
    <source>
        <dbReference type="EMBL" id="OGF52978.1"/>
    </source>
</evidence>
<evidence type="ECO:0000313" key="2">
    <source>
        <dbReference type="Proteomes" id="UP000179157"/>
    </source>
</evidence>
<comment type="caution">
    <text evidence="1">The sequence shown here is derived from an EMBL/GenBank/DDBJ whole genome shotgun (WGS) entry which is preliminary data.</text>
</comment>